<dbReference type="AlphaFoldDB" id="A0A4R7BFJ4"/>
<reference evidence="2 3" key="1">
    <citation type="submission" date="2019-03" db="EMBL/GenBank/DDBJ databases">
        <title>Genomic Encyclopedia of Type Strains, Phase III (KMG-III): the genomes of soil and plant-associated and newly described type strains.</title>
        <authorList>
            <person name="Whitman W."/>
        </authorList>
    </citation>
    <scope>NUCLEOTIDE SEQUENCE [LARGE SCALE GENOMIC DNA]</scope>
    <source>
        <strain evidence="2 3">CECT 8976</strain>
    </source>
</reference>
<dbReference type="EMBL" id="SNZP01000001">
    <property type="protein sequence ID" value="TDR82825.1"/>
    <property type="molecule type" value="Genomic_DNA"/>
</dbReference>
<evidence type="ECO:0000313" key="2">
    <source>
        <dbReference type="EMBL" id="TDR82825.1"/>
    </source>
</evidence>
<sequence length="229" mass="25557">MSIIRYPRAPLAAALLISFVSTANAAGWPWPGWQDSNATRVKALALLQTLNATLLSRDSATQTLQRWCAAHHMAPEARIIARRDNATVKSASDEMRTQLQVGPGEALGYRRVALACGDKVLSEADNWYVPSRLSAEMNNTLEHSDTPFGTAVAALHFTRRTLYARLLWSPLPIGWETQLPASRDGVQALDIPERILQHRALLYRQDGKPFSLVEETYRQDIFAFPLDPH</sequence>
<evidence type="ECO:0000256" key="1">
    <source>
        <dbReference type="SAM" id="SignalP"/>
    </source>
</evidence>
<dbReference type="Gene3D" id="3.40.1410.10">
    <property type="entry name" value="Chorismate lyase-like"/>
    <property type="match status" value="1"/>
</dbReference>
<proteinExistence type="predicted"/>
<feature type="chain" id="PRO_5020364927" description="Chorismate lyase" evidence="1">
    <location>
        <begin position="26"/>
        <end position="229"/>
    </location>
</feature>
<dbReference type="Proteomes" id="UP000295611">
    <property type="component" value="Unassembled WGS sequence"/>
</dbReference>
<protein>
    <recommendedName>
        <fullName evidence="4">Chorismate lyase</fullName>
    </recommendedName>
</protein>
<keyword evidence="1" id="KW-0732">Signal</keyword>
<dbReference type="SUPFAM" id="SSF64288">
    <property type="entry name" value="Chorismate lyase-like"/>
    <property type="match status" value="1"/>
</dbReference>
<accession>A0A4R7BFJ4</accession>
<evidence type="ECO:0000313" key="3">
    <source>
        <dbReference type="Proteomes" id="UP000295611"/>
    </source>
</evidence>
<name>A0A4R7BFJ4_9NEIS</name>
<feature type="signal peptide" evidence="1">
    <location>
        <begin position="1"/>
        <end position="25"/>
    </location>
</feature>
<dbReference type="InterPro" id="IPR028978">
    <property type="entry name" value="Chorismate_lyase_/UTRA_dom_sf"/>
</dbReference>
<comment type="caution">
    <text evidence="2">The sequence shown here is derived from an EMBL/GenBank/DDBJ whole genome shotgun (WGS) entry which is preliminary data.</text>
</comment>
<gene>
    <name evidence="2" type="ORF">DFP86_101215</name>
</gene>
<evidence type="ECO:0008006" key="4">
    <source>
        <dbReference type="Google" id="ProtNLM"/>
    </source>
</evidence>
<organism evidence="2 3">
    <name type="scientific">Paludibacterium purpuratum</name>
    <dbReference type="NCBI Taxonomy" id="1144873"/>
    <lineage>
        <taxon>Bacteria</taxon>
        <taxon>Pseudomonadati</taxon>
        <taxon>Pseudomonadota</taxon>
        <taxon>Betaproteobacteria</taxon>
        <taxon>Neisseriales</taxon>
        <taxon>Chromobacteriaceae</taxon>
        <taxon>Paludibacterium</taxon>
    </lineage>
</organism>
<keyword evidence="3" id="KW-1185">Reference proteome</keyword>